<dbReference type="OrthoDB" id="9446at10239"/>
<keyword evidence="2" id="KW-1185">Reference proteome</keyword>
<evidence type="ECO:0000313" key="2">
    <source>
        <dbReference type="Proteomes" id="UP000207593"/>
    </source>
</evidence>
<dbReference type="EMBL" id="HQ317387">
    <property type="protein sequence ID" value="AGH07376.1"/>
    <property type="molecule type" value="Genomic_DNA"/>
</dbReference>
<organism evidence="1 2">
    <name type="scientific">Sulfitobacter phage phiCB2047-B</name>
    <dbReference type="NCBI Taxonomy" id="754046"/>
    <lineage>
        <taxon>Viruses</taxon>
        <taxon>Duplodnaviria</taxon>
        <taxon>Heunggongvirae</taxon>
        <taxon>Uroviricota</taxon>
        <taxon>Caudoviricetes</taxon>
        <taxon>Schitoviridae</taxon>
        <taxon>Rhodovirinae</taxon>
        <taxon>Raunefjordenvirus</taxon>
        <taxon>Raunefjordenvirus CB2047B</taxon>
    </lineage>
</organism>
<protein>
    <submittedName>
        <fullName evidence="1">Uncharacterized protein</fullName>
    </submittedName>
</protein>
<dbReference type="GeneID" id="15012385"/>
<evidence type="ECO:0000313" key="1">
    <source>
        <dbReference type="EMBL" id="AGH07376.1"/>
    </source>
</evidence>
<gene>
    <name evidence="1" type="ORF">SUFG_00003</name>
</gene>
<dbReference type="KEGG" id="vg:15012385"/>
<dbReference type="RefSeq" id="YP_007675792.1">
    <property type="nucleotide sequence ID" value="NC_020862.2"/>
</dbReference>
<sequence length="229" mass="25989">MNLRWIATSFKGTAMRLTVEDFLAKLAHGQLKNTAATDDSQEGLILPEYEEQMINLLNQGLVDLTTRKKLFEEIVSLDFVDSQNIYSLDTSETGDFKNLVRVLSVTTSDERVHVPKTNAHITQPNPESLRFSKQFMDHHKPSVDILFQTLHPTVELMDEMNLPAHLYEALVLYVSGLYLSHIGGDENNQKGDSYYGLYLKKLNDDIIENSSGTSELVDEDTRFTDRGFV</sequence>
<reference evidence="1 2" key="1">
    <citation type="journal article" date="2014" name="Genome Announc.">
        <title>Genome Sequence of the Sulfitobacter sp. Strain 2047-Infecting Lytic Phage {Phi}CB2047-B.</title>
        <authorList>
            <person name="Ankrah N.Y."/>
            <person name="Budinoff C.R."/>
            <person name="Wilson W.H."/>
            <person name="Wilhelm S.W."/>
            <person name="Buchan A."/>
        </authorList>
    </citation>
    <scope>NUCLEOTIDE SEQUENCE [LARGE SCALE GENOMIC DNA]</scope>
    <source>
        <strain evidence="2">phiCB2047-B</strain>
    </source>
</reference>
<proteinExistence type="predicted"/>
<dbReference type="Proteomes" id="UP000207593">
    <property type="component" value="Segment"/>
</dbReference>
<accession>M4PRK7</accession>
<name>M4PRK7_9CAUD</name>